<feature type="region of interest" description="Disordered" evidence="4">
    <location>
        <begin position="302"/>
        <end position="366"/>
    </location>
</feature>
<dbReference type="PRINTS" id="PR00081">
    <property type="entry name" value="GDHRDH"/>
</dbReference>
<evidence type="ECO:0000256" key="3">
    <source>
        <dbReference type="RuleBase" id="RU000363"/>
    </source>
</evidence>
<dbReference type="Pfam" id="PF00106">
    <property type="entry name" value="adh_short"/>
    <property type="match status" value="1"/>
</dbReference>
<dbReference type="PANTHER" id="PTHR44196:SF1">
    <property type="entry name" value="DEHYDROGENASE_REDUCTASE SDR FAMILY MEMBER 7B"/>
    <property type="match status" value="1"/>
</dbReference>
<evidence type="ECO:0000256" key="4">
    <source>
        <dbReference type="SAM" id="MobiDB-lite"/>
    </source>
</evidence>
<comment type="similarity">
    <text evidence="1 3">Belongs to the short-chain dehydrogenases/reductases (SDR) family.</text>
</comment>
<dbReference type="GO" id="GO:0004316">
    <property type="term" value="F:3-oxoacyl-[acyl-carrier-protein] reductase (NADPH) activity"/>
    <property type="evidence" value="ECO:0007669"/>
    <property type="project" value="UniProtKB-EC"/>
</dbReference>
<feature type="compositionally biased region" description="Basic and acidic residues" evidence="4">
    <location>
        <begin position="318"/>
        <end position="340"/>
    </location>
</feature>
<dbReference type="PANTHER" id="PTHR44196">
    <property type="entry name" value="DEHYDROGENASE/REDUCTASE SDR FAMILY MEMBER 7B"/>
    <property type="match status" value="1"/>
</dbReference>
<dbReference type="PRINTS" id="PR00080">
    <property type="entry name" value="SDRFAMILY"/>
</dbReference>
<dbReference type="PROSITE" id="PS00061">
    <property type="entry name" value="ADH_SHORT"/>
    <property type="match status" value="1"/>
</dbReference>
<protein>
    <submittedName>
        <fullName evidence="5">3-oxoacyl-[acyl-carrier protein] reductase</fullName>
        <ecNumber evidence="5">1.1.1.100</ecNumber>
    </submittedName>
</protein>
<evidence type="ECO:0000256" key="2">
    <source>
        <dbReference type="ARBA" id="ARBA00023002"/>
    </source>
</evidence>
<dbReference type="AlphaFoldDB" id="A0A6J4UJ83"/>
<accession>A0A6J4UJ83</accession>
<dbReference type="SUPFAM" id="SSF51735">
    <property type="entry name" value="NAD(P)-binding Rossmann-fold domains"/>
    <property type="match status" value="1"/>
</dbReference>
<feature type="compositionally biased region" description="Basic and acidic residues" evidence="4">
    <location>
        <begin position="302"/>
        <end position="311"/>
    </location>
</feature>
<reference evidence="5" key="1">
    <citation type="submission" date="2020-02" db="EMBL/GenBank/DDBJ databases">
        <authorList>
            <person name="Meier V. D."/>
        </authorList>
    </citation>
    <scope>NUCLEOTIDE SEQUENCE</scope>
    <source>
        <strain evidence="5">AVDCRST_MAG49</strain>
    </source>
</reference>
<dbReference type="InterPro" id="IPR036291">
    <property type="entry name" value="NAD(P)-bd_dom_sf"/>
</dbReference>
<dbReference type="InterPro" id="IPR002347">
    <property type="entry name" value="SDR_fam"/>
</dbReference>
<name>A0A6J4UJ83_9BACT</name>
<evidence type="ECO:0000313" key="5">
    <source>
        <dbReference type="EMBL" id="CAA9552332.1"/>
    </source>
</evidence>
<dbReference type="FunFam" id="3.40.50.720:FF:000084">
    <property type="entry name" value="Short-chain dehydrogenase reductase"/>
    <property type="match status" value="1"/>
</dbReference>
<dbReference type="EMBL" id="CADCWG010000125">
    <property type="protein sequence ID" value="CAA9552332.1"/>
    <property type="molecule type" value="Genomic_DNA"/>
</dbReference>
<dbReference type="EC" id="1.1.1.100" evidence="5"/>
<gene>
    <name evidence="5" type="ORF">AVDCRST_MAG49-1905</name>
</gene>
<dbReference type="Gene3D" id="3.40.50.720">
    <property type="entry name" value="NAD(P)-binding Rossmann-like Domain"/>
    <property type="match status" value="1"/>
</dbReference>
<sequence length="366" mass="39098">MATAVGRGWAARLGPATAGLAALVATREVVARVREADLAGQVVAITGGSRGLGLELARRFGAEGCQVAICARDADELERARALLAGDGVQALTVTADIAARADCERFIAEVTERFGRVDVLVNNAGFIAVGPVESTEHEDYEHAMGVMYFGVLYPTLAVLPQMRARRSGRIVNVTSVGGKVSTPHLVPYCAAKFAAVGLSEGLHAELANDGITVTTICPGELRTGSYLHASFSGDQEAEYRWFALGASQPWVTSADRAARIIVRATKRGEAERTFPWTVDLGARLAHLAPVTTARVMRMVDRRLPKGDQKATDPGQAVERRLRPEQFDAAKAAERTDVPRRNQLPGPLTNPFPPHAAEEESRGGIS</sequence>
<dbReference type="InterPro" id="IPR020904">
    <property type="entry name" value="Sc_DH/Rdtase_CS"/>
</dbReference>
<organism evidence="5">
    <name type="scientific">uncultured Thermomicrobiales bacterium</name>
    <dbReference type="NCBI Taxonomy" id="1645740"/>
    <lineage>
        <taxon>Bacteria</taxon>
        <taxon>Pseudomonadati</taxon>
        <taxon>Thermomicrobiota</taxon>
        <taxon>Thermomicrobia</taxon>
        <taxon>Thermomicrobiales</taxon>
        <taxon>environmental samples</taxon>
    </lineage>
</organism>
<feature type="compositionally biased region" description="Basic and acidic residues" evidence="4">
    <location>
        <begin position="356"/>
        <end position="366"/>
    </location>
</feature>
<evidence type="ECO:0000256" key="1">
    <source>
        <dbReference type="ARBA" id="ARBA00006484"/>
    </source>
</evidence>
<keyword evidence="2 5" id="KW-0560">Oxidoreductase</keyword>
<dbReference type="GO" id="GO:0016020">
    <property type="term" value="C:membrane"/>
    <property type="evidence" value="ECO:0007669"/>
    <property type="project" value="TreeGrafter"/>
</dbReference>
<proteinExistence type="inferred from homology"/>